<evidence type="ECO:0000313" key="2">
    <source>
        <dbReference type="Proteomes" id="UP000579945"/>
    </source>
</evidence>
<sequence>MSRNVRNLGWVTAWRQLRMRHKRIQGDVLAPVAELPSPDQRRKTANTPVLSKVWRARTPTAFWPFIR</sequence>
<dbReference type="GeneID" id="95386744"/>
<dbReference type="Proteomes" id="UP000579945">
    <property type="component" value="Unassembled WGS sequence"/>
</dbReference>
<comment type="caution">
    <text evidence="1">The sequence shown here is derived from an EMBL/GenBank/DDBJ whole genome shotgun (WGS) entry which is preliminary data.</text>
</comment>
<keyword evidence="2" id="KW-1185">Reference proteome</keyword>
<dbReference type="EMBL" id="JACIBV010000001">
    <property type="protein sequence ID" value="MBB3724210.1"/>
    <property type="molecule type" value="Genomic_DNA"/>
</dbReference>
<reference evidence="1 2" key="1">
    <citation type="submission" date="2020-08" db="EMBL/GenBank/DDBJ databases">
        <title>Sequencing the genomes of 1000 actinobacteria strains.</title>
        <authorList>
            <person name="Klenk H.-P."/>
        </authorList>
    </citation>
    <scope>NUCLEOTIDE SEQUENCE [LARGE SCALE GENOMIC DNA]</scope>
    <source>
        <strain evidence="1 2">DSM 44320</strain>
    </source>
</reference>
<evidence type="ECO:0000313" key="1">
    <source>
        <dbReference type="EMBL" id="MBB3724210.1"/>
    </source>
</evidence>
<dbReference type="RefSeq" id="WP_183641845.1">
    <property type="nucleotide sequence ID" value="NZ_JACIBV010000001.1"/>
</dbReference>
<name>A0A7W5V3B1_9ACTN</name>
<dbReference type="AlphaFoldDB" id="A0A7W5V3B1"/>
<proteinExistence type="predicted"/>
<gene>
    <name evidence="1" type="ORF">FHR33_000070</name>
</gene>
<accession>A0A7W5V3B1</accession>
<protein>
    <submittedName>
        <fullName evidence="1">Uncharacterized protein</fullName>
    </submittedName>
</protein>
<organism evidence="1 2">
    <name type="scientific">Nonomuraea dietziae</name>
    <dbReference type="NCBI Taxonomy" id="65515"/>
    <lineage>
        <taxon>Bacteria</taxon>
        <taxon>Bacillati</taxon>
        <taxon>Actinomycetota</taxon>
        <taxon>Actinomycetes</taxon>
        <taxon>Streptosporangiales</taxon>
        <taxon>Streptosporangiaceae</taxon>
        <taxon>Nonomuraea</taxon>
    </lineage>
</organism>